<reference evidence="3" key="1">
    <citation type="submission" date="2013-12" db="EMBL/GenBank/DDBJ databases">
        <authorList>
            <person name="Omoto C.K."/>
            <person name="Sibley D."/>
            <person name="Venepally P."/>
            <person name="Hadjithomas M."/>
            <person name="Karamycheva S."/>
            <person name="Brunk B."/>
            <person name="Roos D."/>
            <person name="Caler E."/>
            <person name="Lorenzi H."/>
        </authorList>
    </citation>
    <scope>NUCLEOTIDE SEQUENCE</scope>
</reference>
<organism evidence="3 4">
    <name type="scientific">Gregarina niphandrodes</name>
    <name type="common">Septate eugregarine</name>
    <dbReference type="NCBI Taxonomy" id="110365"/>
    <lineage>
        <taxon>Eukaryota</taxon>
        <taxon>Sar</taxon>
        <taxon>Alveolata</taxon>
        <taxon>Apicomplexa</taxon>
        <taxon>Conoidasida</taxon>
        <taxon>Gregarinasina</taxon>
        <taxon>Eugregarinorida</taxon>
        <taxon>Gregarinidae</taxon>
        <taxon>Gregarina</taxon>
    </lineage>
</organism>
<dbReference type="GeneID" id="22911583"/>
<keyword evidence="2" id="KW-1133">Transmembrane helix</keyword>
<name>A0A023BAA5_GRENI</name>
<evidence type="ECO:0000313" key="4">
    <source>
        <dbReference type="Proteomes" id="UP000019763"/>
    </source>
</evidence>
<protein>
    <submittedName>
        <fullName evidence="3">Transmembrane protein</fullName>
    </submittedName>
</protein>
<feature type="transmembrane region" description="Helical" evidence="2">
    <location>
        <begin position="12"/>
        <end position="31"/>
    </location>
</feature>
<keyword evidence="2 3" id="KW-0812">Transmembrane</keyword>
<dbReference type="RefSeq" id="XP_011129461.1">
    <property type="nucleotide sequence ID" value="XM_011131159.1"/>
</dbReference>
<feature type="region of interest" description="Disordered" evidence="1">
    <location>
        <begin position="173"/>
        <end position="194"/>
    </location>
</feature>
<feature type="transmembrane region" description="Helical" evidence="2">
    <location>
        <begin position="78"/>
        <end position="104"/>
    </location>
</feature>
<evidence type="ECO:0000256" key="2">
    <source>
        <dbReference type="SAM" id="Phobius"/>
    </source>
</evidence>
<dbReference type="AlphaFoldDB" id="A0A023BAA5"/>
<keyword evidence="2" id="KW-0472">Membrane</keyword>
<comment type="caution">
    <text evidence="3">The sequence shown here is derived from an EMBL/GenBank/DDBJ whole genome shotgun (WGS) entry which is preliminary data.</text>
</comment>
<proteinExistence type="predicted"/>
<keyword evidence="4" id="KW-1185">Reference proteome</keyword>
<evidence type="ECO:0000256" key="1">
    <source>
        <dbReference type="SAM" id="MobiDB-lite"/>
    </source>
</evidence>
<dbReference type="VEuPathDB" id="CryptoDB:GNI_040860"/>
<feature type="compositionally biased region" description="Acidic residues" evidence="1">
    <location>
        <begin position="184"/>
        <end position="194"/>
    </location>
</feature>
<accession>A0A023BAA5</accession>
<sequence>MKGKKKHACCCLPLAVAGVGISVILIIFNVATFLQQLEYVLDMDEKSASAIVTLIFTGLPVLCACFSLFGIMFKKAGLVNLAVSCIMPSVVLYIVAIITLWIGIMQHKDEVIESSNTLGWISVHGDNANYIVGAIATAEAVIVIALLCYCGDIFKSCANMIARKQNPWKIKQDATNQRGKRVVEEDDDDDSSSV</sequence>
<feature type="transmembrane region" description="Helical" evidence="2">
    <location>
        <begin position="51"/>
        <end position="71"/>
    </location>
</feature>
<feature type="transmembrane region" description="Helical" evidence="2">
    <location>
        <begin position="130"/>
        <end position="154"/>
    </location>
</feature>
<dbReference type="Proteomes" id="UP000019763">
    <property type="component" value="Unassembled WGS sequence"/>
</dbReference>
<gene>
    <name evidence="3" type="ORF">GNI_040860</name>
</gene>
<evidence type="ECO:0000313" key="3">
    <source>
        <dbReference type="EMBL" id="EZG78147.1"/>
    </source>
</evidence>
<dbReference type="EMBL" id="AFNH02000311">
    <property type="protein sequence ID" value="EZG78147.1"/>
    <property type="molecule type" value="Genomic_DNA"/>
</dbReference>